<proteinExistence type="predicted"/>
<organism evidence="2 3">
    <name type="scientific">Sesamum alatum</name>
    <dbReference type="NCBI Taxonomy" id="300844"/>
    <lineage>
        <taxon>Eukaryota</taxon>
        <taxon>Viridiplantae</taxon>
        <taxon>Streptophyta</taxon>
        <taxon>Embryophyta</taxon>
        <taxon>Tracheophyta</taxon>
        <taxon>Spermatophyta</taxon>
        <taxon>Magnoliopsida</taxon>
        <taxon>eudicotyledons</taxon>
        <taxon>Gunneridae</taxon>
        <taxon>Pentapetalae</taxon>
        <taxon>asterids</taxon>
        <taxon>lamiids</taxon>
        <taxon>Lamiales</taxon>
        <taxon>Pedaliaceae</taxon>
        <taxon>Sesamum</taxon>
    </lineage>
</organism>
<gene>
    <name evidence="2" type="ORF">Salat_1276400</name>
</gene>
<reference evidence="2" key="1">
    <citation type="submission" date="2020-06" db="EMBL/GenBank/DDBJ databases">
        <authorList>
            <person name="Li T."/>
            <person name="Hu X."/>
            <person name="Zhang T."/>
            <person name="Song X."/>
            <person name="Zhang H."/>
            <person name="Dai N."/>
            <person name="Sheng W."/>
            <person name="Hou X."/>
            <person name="Wei L."/>
        </authorList>
    </citation>
    <scope>NUCLEOTIDE SEQUENCE</scope>
    <source>
        <strain evidence="2">3651</strain>
        <tissue evidence="2">Leaf</tissue>
    </source>
</reference>
<evidence type="ECO:0000313" key="3">
    <source>
        <dbReference type="Proteomes" id="UP001293254"/>
    </source>
</evidence>
<name>A0AAE1YGR2_9LAMI</name>
<keyword evidence="1" id="KW-0732">Signal</keyword>
<dbReference type="AlphaFoldDB" id="A0AAE1YGR2"/>
<evidence type="ECO:0000256" key="1">
    <source>
        <dbReference type="SAM" id="SignalP"/>
    </source>
</evidence>
<reference evidence="2" key="2">
    <citation type="journal article" date="2024" name="Plant">
        <title>Genomic evolution and insights into agronomic trait innovations of Sesamum species.</title>
        <authorList>
            <person name="Miao H."/>
            <person name="Wang L."/>
            <person name="Qu L."/>
            <person name="Liu H."/>
            <person name="Sun Y."/>
            <person name="Le M."/>
            <person name="Wang Q."/>
            <person name="Wei S."/>
            <person name="Zheng Y."/>
            <person name="Lin W."/>
            <person name="Duan Y."/>
            <person name="Cao H."/>
            <person name="Xiong S."/>
            <person name="Wang X."/>
            <person name="Wei L."/>
            <person name="Li C."/>
            <person name="Ma Q."/>
            <person name="Ju M."/>
            <person name="Zhao R."/>
            <person name="Li G."/>
            <person name="Mu C."/>
            <person name="Tian Q."/>
            <person name="Mei H."/>
            <person name="Zhang T."/>
            <person name="Gao T."/>
            <person name="Zhang H."/>
        </authorList>
    </citation>
    <scope>NUCLEOTIDE SEQUENCE</scope>
    <source>
        <strain evidence="2">3651</strain>
    </source>
</reference>
<accession>A0AAE1YGR2</accession>
<sequence>MGLCQTVFLLLALFSQVTPIPRINYALRSDRFPYFVNRFPPFQYEEFLSNINKLINYLPGQFHMHGLSVPVMFSPMSSAVSLTFDTSLASAISDHCSQQLGLIDAHGRI</sequence>
<dbReference type="Proteomes" id="UP001293254">
    <property type="component" value="Unassembled WGS sequence"/>
</dbReference>
<feature type="chain" id="PRO_5042188091" evidence="1">
    <location>
        <begin position="20"/>
        <end position="109"/>
    </location>
</feature>
<feature type="signal peptide" evidence="1">
    <location>
        <begin position="1"/>
        <end position="19"/>
    </location>
</feature>
<keyword evidence="3" id="KW-1185">Reference proteome</keyword>
<protein>
    <submittedName>
        <fullName evidence="2">Uncharacterized protein</fullName>
    </submittedName>
</protein>
<comment type="caution">
    <text evidence="2">The sequence shown here is derived from an EMBL/GenBank/DDBJ whole genome shotgun (WGS) entry which is preliminary data.</text>
</comment>
<dbReference type="EMBL" id="JACGWO010000004">
    <property type="protein sequence ID" value="KAK4429758.1"/>
    <property type="molecule type" value="Genomic_DNA"/>
</dbReference>
<evidence type="ECO:0000313" key="2">
    <source>
        <dbReference type="EMBL" id="KAK4429758.1"/>
    </source>
</evidence>